<dbReference type="EMBL" id="JAPDDP010000107">
    <property type="protein sequence ID" value="MDA0185324.1"/>
    <property type="molecule type" value="Genomic_DNA"/>
</dbReference>
<dbReference type="RefSeq" id="WP_270029821.1">
    <property type="nucleotide sequence ID" value="NZ_JAPDDP010000107.1"/>
</dbReference>
<keyword evidence="4" id="KW-1185">Reference proteome</keyword>
<evidence type="ECO:0000256" key="1">
    <source>
        <dbReference type="SAM" id="MobiDB-lite"/>
    </source>
</evidence>
<organism evidence="3 4">
    <name type="scientific">Solirubrobacter phytolaccae</name>
    <dbReference type="NCBI Taxonomy" id="1404360"/>
    <lineage>
        <taxon>Bacteria</taxon>
        <taxon>Bacillati</taxon>
        <taxon>Actinomycetota</taxon>
        <taxon>Thermoleophilia</taxon>
        <taxon>Solirubrobacterales</taxon>
        <taxon>Solirubrobacteraceae</taxon>
        <taxon>Solirubrobacter</taxon>
    </lineage>
</organism>
<keyword evidence="2" id="KW-0812">Transmembrane</keyword>
<evidence type="ECO:0000256" key="2">
    <source>
        <dbReference type="SAM" id="Phobius"/>
    </source>
</evidence>
<sequence length="203" mass="21802">MARTETYDDTVKPRSGISLAKGPVAMIGIASLVFGVLGFIFANQSFTFDIPDGTVNGDTFLGVEGNGWTWTAFAAAGLLLLLGSPVHWGAKSMAFIVGVVMIVGALIAISDGTDILGIIATNNWTKLIMGAMGGVLVLLAMMPRVGQRRGGAPMTTRHERDDTRDDVEQQRRFERDRDHDTTAPVEPANGRATTTRGPLEDRR</sequence>
<name>A0A9X3NFM4_9ACTN</name>
<feature type="region of interest" description="Disordered" evidence="1">
    <location>
        <begin position="148"/>
        <end position="203"/>
    </location>
</feature>
<feature type="transmembrane region" description="Helical" evidence="2">
    <location>
        <begin position="67"/>
        <end position="86"/>
    </location>
</feature>
<reference evidence="3" key="1">
    <citation type="submission" date="2022-10" db="EMBL/GenBank/DDBJ databases">
        <title>The WGS of Solirubrobacter phytolaccae KCTC 29190.</title>
        <authorList>
            <person name="Jiang Z."/>
        </authorList>
    </citation>
    <scope>NUCLEOTIDE SEQUENCE</scope>
    <source>
        <strain evidence="3">KCTC 29190</strain>
    </source>
</reference>
<evidence type="ECO:0000313" key="3">
    <source>
        <dbReference type="EMBL" id="MDA0185324.1"/>
    </source>
</evidence>
<gene>
    <name evidence="3" type="ORF">OJ997_33775</name>
</gene>
<accession>A0A9X3NFM4</accession>
<feature type="transmembrane region" description="Helical" evidence="2">
    <location>
        <begin position="115"/>
        <end position="139"/>
    </location>
</feature>
<feature type="transmembrane region" description="Helical" evidence="2">
    <location>
        <begin position="24"/>
        <end position="47"/>
    </location>
</feature>
<comment type="caution">
    <text evidence="3">The sequence shown here is derived from an EMBL/GenBank/DDBJ whole genome shotgun (WGS) entry which is preliminary data.</text>
</comment>
<protein>
    <recommendedName>
        <fullName evidence="5">DUF4383 domain-containing protein</fullName>
    </recommendedName>
</protein>
<feature type="compositionally biased region" description="Basic and acidic residues" evidence="1">
    <location>
        <begin position="156"/>
        <end position="181"/>
    </location>
</feature>
<evidence type="ECO:0000313" key="4">
    <source>
        <dbReference type="Proteomes" id="UP001147653"/>
    </source>
</evidence>
<proteinExistence type="predicted"/>
<feature type="transmembrane region" description="Helical" evidence="2">
    <location>
        <begin position="93"/>
        <end position="109"/>
    </location>
</feature>
<dbReference type="Proteomes" id="UP001147653">
    <property type="component" value="Unassembled WGS sequence"/>
</dbReference>
<dbReference type="AlphaFoldDB" id="A0A9X3NFM4"/>
<keyword evidence="2" id="KW-1133">Transmembrane helix</keyword>
<evidence type="ECO:0008006" key="5">
    <source>
        <dbReference type="Google" id="ProtNLM"/>
    </source>
</evidence>
<keyword evidence="2" id="KW-0472">Membrane</keyword>